<reference evidence="4" key="1">
    <citation type="journal article" date="2020" name="BMC Genomics">
        <title>Correction to: Identification and distribution of gene clusters required for synthesis of sphingolipid metabolism inhibitors in diverse species of the filamentous fungus Fusarium.</title>
        <authorList>
            <person name="Kim H.S."/>
            <person name="Lohmar J.M."/>
            <person name="Busman M."/>
            <person name="Brown D.W."/>
            <person name="Naumann T.A."/>
            <person name="Divon H.H."/>
            <person name="Lysoe E."/>
            <person name="Uhlig S."/>
            <person name="Proctor R.H."/>
        </authorList>
    </citation>
    <scope>NUCLEOTIDE SEQUENCE</scope>
    <source>
        <strain evidence="4">NRRL 22465</strain>
    </source>
</reference>
<evidence type="ECO:0000256" key="1">
    <source>
        <dbReference type="ARBA" id="ARBA00004123"/>
    </source>
</evidence>
<name>A0A8H4UHZ2_9HYPO</name>
<dbReference type="GO" id="GO:0006281">
    <property type="term" value="P:DNA repair"/>
    <property type="evidence" value="ECO:0007669"/>
    <property type="project" value="InterPro"/>
</dbReference>
<feature type="compositionally biased region" description="Polar residues" evidence="3">
    <location>
        <begin position="182"/>
        <end position="194"/>
    </location>
</feature>
<evidence type="ECO:0000256" key="3">
    <source>
        <dbReference type="SAM" id="MobiDB-lite"/>
    </source>
</evidence>
<dbReference type="Gene3D" id="1.10.340.30">
    <property type="entry name" value="Hypothetical protein, domain 2"/>
    <property type="match status" value="1"/>
</dbReference>
<protein>
    <recommendedName>
        <fullName evidence="6">Methyl-CpG-binding domain-containing protein 4</fullName>
    </recommendedName>
</protein>
<dbReference type="Proteomes" id="UP000635477">
    <property type="component" value="Unassembled WGS sequence"/>
</dbReference>
<dbReference type="GO" id="GO:0003824">
    <property type="term" value="F:catalytic activity"/>
    <property type="evidence" value="ECO:0007669"/>
    <property type="project" value="InterPro"/>
</dbReference>
<dbReference type="InterPro" id="IPR045138">
    <property type="entry name" value="MeCP2/MBD4"/>
</dbReference>
<feature type="compositionally biased region" description="Polar residues" evidence="3">
    <location>
        <begin position="158"/>
        <end position="172"/>
    </location>
</feature>
<evidence type="ECO:0000256" key="2">
    <source>
        <dbReference type="ARBA" id="ARBA00023242"/>
    </source>
</evidence>
<dbReference type="AlphaFoldDB" id="A0A8H4UHZ2"/>
<dbReference type="GO" id="GO:0005634">
    <property type="term" value="C:nucleus"/>
    <property type="evidence" value="ECO:0007669"/>
    <property type="project" value="UniProtKB-SubCell"/>
</dbReference>
<reference evidence="4" key="2">
    <citation type="submission" date="2020-05" db="EMBL/GenBank/DDBJ databases">
        <authorList>
            <person name="Kim H.-S."/>
            <person name="Proctor R.H."/>
            <person name="Brown D.W."/>
        </authorList>
    </citation>
    <scope>NUCLEOTIDE SEQUENCE</scope>
    <source>
        <strain evidence="4">NRRL 22465</strain>
    </source>
</reference>
<dbReference type="EMBL" id="JABEYC010000460">
    <property type="protein sequence ID" value="KAF4977101.1"/>
    <property type="molecule type" value="Genomic_DNA"/>
</dbReference>
<feature type="compositionally biased region" description="Basic and acidic residues" evidence="3">
    <location>
        <begin position="143"/>
        <end position="157"/>
    </location>
</feature>
<gene>
    <name evidence="4" type="ORF">FZEAL_6334</name>
</gene>
<dbReference type="PANTHER" id="PTHR15074:SF0">
    <property type="entry name" value="METHYL-CPG-BINDING DOMAIN PROTEIN 4-LIKE PROTEIN"/>
    <property type="match status" value="1"/>
</dbReference>
<accession>A0A8H4UHZ2</accession>
<dbReference type="OrthoDB" id="10265068at2759"/>
<dbReference type="GO" id="GO:0003677">
    <property type="term" value="F:DNA binding"/>
    <property type="evidence" value="ECO:0007669"/>
    <property type="project" value="InterPro"/>
</dbReference>
<feature type="region of interest" description="Disordered" evidence="3">
    <location>
        <begin position="113"/>
        <end position="211"/>
    </location>
</feature>
<proteinExistence type="predicted"/>
<comment type="caution">
    <text evidence="4">The sequence shown here is derived from an EMBL/GenBank/DDBJ whole genome shotgun (WGS) entry which is preliminary data.</text>
</comment>
<dbReference type="PANTHER" id="PTHR15074">
    <property type="entry name" value="METHYL-CPG-BINDING PROTEIN"/>
    <property type="match status" value="1"/>
</dbReference>
<keyword evidence="5" id="KW-1185">Reference proteome</keyword>
<evidence type="ECO:0000313" key="5">
    <source>
        <dbReference type="Proteomes" id="UP000635477"/>
    </source>
</evidence>
<organism evidence="4 5">
    <name type="scientific">Fusarium zealandicum</name>
    <dbReference type="NCBI Taxonomy" id="1053134"/>
    <lineage>
        <taxon>Eukaryota</taxon>
        <taxon>Fungi</taxon>
        <taxon>Dikarya</taxon>
        <taxon>Ascomycota</taxon>
        <taxon>Pezizomycotina</taxon>
        <taxon>Sordariomycetes</taxon>
        <taxon>Hypocreomycetidae</taxon>
        <taxon>Hypocreales</taxon>
        <taxon>Nectriaceae</taxon>
        <taxon>Fusarium</taxon>
        <taxon>Fusarium staphyleae species complex</taxon>
    </lineage>
</organism>
<evidence type="ECO:0008006" key="6">
    <source>
        <dbReference type="Google" id="ProtNLM"/>
    </source>
</evidence>
<keyword evidence="2" id="KW-0539">Nucleus</keyword>
<dbReference type="SUPFAM" id="SSF48150">
    <property type="entry name" value="DNA-glycosylase"/>
    <property type="match status" value="1"/>
</dbReference>
<evidence type="ECO:0000313" key="4">
    <source>
        <dbReference type="EMBL" id="KAF4977101.1"/>
    </source>
</evidence>
<sequence length="521" mass="59105">MTDPARSRFGHDILCAFDVWQDAADFLTDVIESGRAPAETEQLLQKSLDAGAQDWHYLIDCAESIRRVRGYDHQSLDGQDVLEYVWRVLNGSSSPQNSEPWYATDRLIARAKELEGDPAIRPPSTSGSVDGRGQRVKSRRRRRDSDSLLRPAAKAENRLTTSHYWSDQPQEQRPQESHKWSMPTQFPLSCSQAPVSVAPQESEHGGSARAASSQSFLQARGLYSNESTQQQVMALESWSVPGVKSIGMVSPYFTSAQETKPSIKKRPPRGTISAVPFAPLTSPTFGLIQEVFAHEPFWLLIAVTFLIRTRGLQAIPVLYKFKERFSSPKDVADPANTDEIIGMIRHLGLSVHRVAMMQKYARGFLHDLPKAGKSYKVKNYDQRDFDPLAKVIQNTGEDQQQQDEDDLESWEIGHLTKGKYAIDSWRIFCRDELLGRATDWNGGGREAEFQPEWMRVRPDDKELRAYLRWMWMKEGWEWDPASGERTVLRGEMQKAVNEGRVEYDDTGGLRILDEMGAGRVE</sequence>
<dbReference type="InterPro" id="IPR011257">
    <property type="entry name" value="DNA_glycosylase"/>
</dbReference>
<comment type="subcellular location">
    <subcellularLocation>
        <location evidence="1">Nucleus</location>
    </subcellularLocation>
</comment>